<evidence type="ECO:0000256" key="4">
    <source>
        <dbReference type="ARBA" id="ARBA00023163"/>
    </source>
</evidence>
<dbReference type="GeneID" id="29391563"/>
<comment type="similarity">
    <text evidence="1">Belongs to the LysR transcriptional regulatory family.</text>
</comment>
<dbReference type="Proteomes" id="UP000000329">
    <property type="component" value="Chromosome"/>
</dbReference>
<protein>
    <submittedName>
        <fullName evidence="6">LysR family transcription regulator protein</fullName>
    </submittedName>
</protein>
<dbReference type="Pfam" id="PF03466">
    <property type="entry name" value="LysR_substrate"/>
    <property type="match status" value="1"/>
</dbReference>
<dbReference type="SUPFAM" id="SSF46785">
    <property type="entry name" value="Winged helix' DNA-binding domain"/>
    <property type="match status" value="1"/>
</dbReference>
<dbReference type="eggNOG" id="COG0583">
    <property type="taxonomic scope" value="Bacteria"/>
</dbReference>
<dbReference type="KEGG" id="hse:Hsero_2888"/>
<dbReference type="RefSeq" id="WP_013234853.1">
    <property type="nucleotide sequence ID" value="NC_014323.1"/>
</dbReference>
<evidence type="ECO:0000313" key="7">
    <source>
        <dbReference type="Proteomes" id="UP000000329"/>
    </source>
</evidence>
<accession>D8IZP0</accession>
<dbReference type="OrthoDB" id="9026421at2"/>
<sequence length="308" mass="34210">MDKLQAMQTFVAVVESGSFVAAVDVTGQSKPAVSRQVSELEQFLGIRLLHRTTRRLSLTDEGRVYFARCKELLETIQDVESEVGLNSDQACGRLRIGAPQDFGVEQLAPLWGKFTEQHPLITLNITLSDRTIDLLEEGFDMAIRISALGDSRMVARPLAPVRMIACAAPEFLARHGTPGTPAELRDYPFISYSYRAGGDDWSFRHVHGDTCQVRVRSTVYVNNGATCRAMAIAGQGIAIQPDFIVNAAIQAGQLVELFEGWSTGEQLVVHTLYPTRTHLPPKVQRMRDFLIEQFRVPPWCPRPQDSAA</sequence>
<dbReference type="FunFam" id="3.40.190.290:FF:000001">
    <property type="entry name" value="Transcriptional regulator, LysR family"/>
    <property type="match status" value="1"/>
</dbReference>
<dbReference type="Gene3D" id="3.40.190.290">
    <property type="match status" value="1"/>
</dbReference>
<dbReference type="Pfam" id="PF00126">
    <property type="entry name" value="HTH_1"/>
    <property type="match status" value="1"/>
</dbReference>
<evidence type="ECO:0000313" key="6">
    <source>
        <dbReference type="EMBL" id="ADJ64380.1"/>
    </source>
</evidence>
<dbReference type="GO" id="GO:0003700">
    <property type="term" value="F:DNA-binding transcription factor activity"/>
    <property type="evidence" value="ECO:0007669"/>
    <property type="project" value="InterPro"/>
</dbReference>
<evidence type="ECO:0000259" key="5">
    <source>
        <dbReference type="PROSITE" id="PS50931"/>
    </source>
</evidence>
<keyword evidence="4" id="KW-0804">Transcription</keyword>
<dbReference type="PANTHER" id="PTHR30537">
    <property type="entry name" value="HTH-TYPE TRANSCRIPTIONAL REGULATOR"/>
    <property type="match status" value="1"/>
</dbReference>
<evidence type="ECO:0000256" key="1">
    <source>
        <dbReference type="ARBA" id="ARBA00009437"/>
    </source>
</evidence>
<keyword evidence="3" id="KW-0238">DNA-binding</keyword>
<dbReference type="FunFam" id="1.10.10.10:FF:000001">
    <property type="entry name" value="LysR family transcriptional regulator"/>
    <property type="match status" value="1"/>
</dbReference>
<dbReference type="AlphaFoldDB" id="D8IZP0"/>
<dbReference type="InterPro" id="IPR058163">
    <property type="entry name" value="LysR-type_TF_proteobact-type"/>
</dbReference>
<dbReference type="PROSITE" id="PS50931">
    <property type="entry name" value="HTH_LYSR"/>
    <property type="match status" value="1"/>
</dbReference>
<dbReference type="CDD" id="cd08422">
    <property type="entry name" value="PBP2_CrgA_like"/>
    <property type="match status" value="1"/>
</dbReference>
<dbReference type="PANTHER" id="PTHR30537:SF5">
    <property type="entry name" value="HTH-TYPE TRANSCRIPTIONAL ACTIVATOR TTDR-RELATED"/>
    <property type="match status" value="1"/>
</dbReference>
<dbReference type="STRING" id="757424.Hsero_2888"/>
<evidence type="ECO:0000256" key="3">
    <source>
        <dbReference type="ARBA" id="ARBA00023125"/>
    </source>
</evidence>
<dbReference type="InterPro" id="IPR000847">
    <property type="entry name" value="LysR_HTH_N"/>
</dbReference>
<gene>
    <name evidence="6" type="ordered locus">Hsero_2888</name>
</gene>
<name>D8IZP0_HERSS</name>
<keyword evidence="2" id="KW-0805">Transcription regulation</keyword>
<feature type="domain" description="HTH lysR-type" evidence="5">
    <location>
        <begin position="1"/>
        <end position="59"/>
    </location>
</feature>
<proteinExistence type="inferred from homology"/>
<dbReference type="Gene3D" id="1.10.10.10">
    <property type="entry name" value="Winged helix-like DNA-binding domain superfamily/Winged helix DNA-binding domain"/>
    <property type="match status" value="1"/>
</dbReference>
<dbReference type="HOGENOM" id="CLU_039613_16_2_4"/>
<organism evidence="6 7">
    <name type="scientific">Herbaspirillum seropedicae (strain SmR1)</name>
    <dbReference type="NCBI Taxonomy" id="757424"/>
    <lineage>
        <taxon>Bacteria</taxon>
        <taxon>Pseudomonadati</taxon>
        <taxon>Pseudomonadota</taxon>
        <taxon>Betaproteobacteria</taxon>
        <taxon>Burkholderiales</taxon>
        <taxon>Oxalobacteraceae</taxon>
        <taxon>Herbaspirillum</taxon>
    </lineage>
</organism>
<dbReference type="InterPro" id="IPR036390">
    <property type="entry name" value="WH_DNA-bd_sf"/>
</dbReference>
<dbReference type="EMBL" id="CP002039">
    <property type="protein sequence ID" value="ADJ64380.1"/>
    <property type="molecule type" value="Genomic_DNA"/>
</dbReference>
<keyword evidence="7" id="KW-1185">Reference proteome</keyword>
<dbReference type="GO" id="GO:0003677">
    <property type="term" value="F:DNA binding"/>
    <property type="evidence" value="ECO:0007669"/>
    <property type="project" value="UniProtKB-KW"/>
</dbReference>
<reference evidence="6 7" key="1">
    <citation type="submission" date="2010-04" db="EMBL/GenBank/DDBJ databases">
        <title>The genome of Herbaspirillum seropedicae SmR1, an endophytic, nitrogen-fixing, plant-growth promoting beta-Proteobacteria.</title>
        <authorList>
            <person name="Pedrosa F.O."/>
            <person name="Monteiro R.A."/>
            <person name="Wassem R."/>
            <person name="Cruz L.M."/>
            <person name="Ayub R.A."/>
            <person name="Colauto N.B."/>
            <person name="Fernandez M.A."/>
            <person name="Fungaro M.H.P."/>
            <person name="Grisard E.C."/>
            <person name="Hungria M."/>
            <person name="Madeira H.M.F."/>
            <person name="Nodari R.O."/>
            <person name="Osaku C.A."/>
            <person name="Petzl-Erler M.L."/>
            <person name="Terenzi H."/>
            <person name="Vieira L.G.E."/>
            <person name="Almeida M.I.M."/>
            <person name="Alves L.R."/>
            <person name="Arantes O.M.N."/>
            <person name="Balsanelli E."/>
            <person name="Barcellos F.G."/>
            <person name="Baura V.A."/>
            <person name="Binde D.R."/>
            <person name="Campo R.J."/>
            <person name="Chubatsu L.S."/>
            <person name="Chueire L.M.O."/>
            <person name="Ciferri R.R."/>
            <person name="Correa L.C."/>
            <person name="da Conceicao Silva J.L."/>
            <person name="Dabul A.N.G."/>
            <person name="Dambros B.P."/>
            <person name="Faoro H."/>
            <person name="Favetti A."/>
            <person name="Friedermann G."/>
            <person name="Furlaneto M.C."/>
            <person name="Gasques L.S."/>
            <person name="Gimenes C.C.T."/>
            <person name="Gioppo N.M.R."/>
            <person name="Glienke-Blanco C."/>
            <person name="Godoy L.P."/>
            <person name="Guerra M.P."/>
            <person name="Karp S."/>
            <person name="Kava-Cordeiro V."/>
            <person name="Margarido V.P."/>
            <person name="Mathioni S.M."/>
            <person name="Menck-Soares M.A."/>
            <person name="Murace N.K."/>
            <person name="Nicolas M.F."/>
            <person name="Oliveira C.E.C."/>
            <person name="Pagnan N.A.B."/>
            <person name="Pamphile J.A."/>
            <person name="Patussi E.V."/>
            <person name="Pereira L.F.P."/>
            <person name="Pereira-Ferrari L."/>
            <person name="Pinto F.G.S."/>
            <person name="Precoma C."/>
            <person name="Prioli A.J."/>
            <person name="Prioli S.M.A.P."/>
            <person name="Raittz R.T."/>
            <person name="Ramos H.J.O."/>
            <person name="Ribeiro E.M.S.F."/>
            <person name="Rigo L.U."/>
            <person name="Rocha C.L.M.S.C."/>
            <person name="Rocha S.N."/>
            <person name="Santos K."/>
            <person name="Satori D."/>
            <person name="Silva A.G."/>
            <person name="Simao R.C.G."/>
            <person name="Soares M.A.M."/>
            <person name="Souza E.M."/>
            <person name="Steffens M.B.R."/>
            <person name="Steindel M."/>
            <person name="Tadra-Sfeir M.Z."/>
            <person name="Takahashi E.K."/>
            <person name="Torres R.A."/>
            <person name="Valle J.S."/>
            <person name="Vernal J.I."/>
            <person name="Vilas-Boas L.A."/>
            <person name="Watanabe M.A.E."/>
            <person name="Weiss V.A."/>
            <person name="Yates M.A."/>
            <person name="Souza E.M."/>
        </authorList>
    </citation>
    <scope>NUCLEOTIDE SEQUENCE [LARGE SCALE GENOMIC DNA]</scope>
    <source>
        <strain evidence="6 7">SmR1</strain>
    </source>
</reference>
<dbReference type="InterPro" id="IPR036388">
    <property type="entry name" value="WH-like_DNA-bd_sf"/>
</dbReference>
<dbReference type="InterPro" id="IPR005119">
    <property type="entry name" value="LysR_subst-bd"/>
</dbReference>
<evidence type="ECO:0000256" key="2">
    <source>
        <dbReference type="ARBA" id="ARBA00023015"/>
    </source>
</evidence>
<dbReference type="SUPFAM" id="SSF53850">
    <property type="entry name" value="Periplasmic binding protein-like II"/>
    <property type="match status" value="1"/>
</dbReference>